<dbReference type="Gene3D" id="1.10.390.10">
    <property type="entry name" value="Neutral Protease Domain 2"/>
    <property type="match status" value="4"/>
</dbReference>
<evidence type="ECO:0000256" key="14">
    <source>
        <dbReference type="ARBA" id="ARBA00023136"/>
    </source>
</evidence>
<keyword evidence="12 19" id="KW-0862">Zinc</keyword>
<evidence type="ECO:0000256" key="15">
    <source>
        <dbReference type="ARBA" id="ARBA00023157"/>
    </source>
</evidence>
<dbReference type="Pfam" id="PF17900">
    <property type="entry name" value="Peptidase_M1_N"/>
    <property type="match status" value="3"/>
</dbReference>
<dbReference type="FunFam" id="1.10.390.10:FF:000019">
    <property type="entry name" value="Aminopeptidase"/>
    <property type="match status" value="1"/>
</dbReference>
<evidence type="ECO:0000256" key="2">
    <source>
        <dbReference type="ARBA" id="ARBA00004609"/>
    </source>
</evidence>
<evidence type="ECO:0000256" key="11">
    <source>
        <dbReference type="ARBA" id="ARBA00022801"/>
    </source>
</evidence>
<dbReference type="InterPro" id="IPR027268">
    <property type="entry name" value="Peptidase_M4/M1_CTD_sf"/>
</dbReference>
<dbReference type="Pfam" id="PF01433">
    <property type="entry name" value="Peptidase_M1"/>
    <property type="match status" value="3"/>
</dbReference>
<dbReference type="GO" id="GO:0005737">
    <property type="term" value="C:cytoplasm"/>
    <property type="evidence" value="ECO:0007669"/>
    <property type="project" value="TreeGrafter"/>
</dbReference>
<comment type="subcellular location">
    <subcellularLocation>
        <location evidence="2">Cell membrane</location>
        <topology evidence="2">Lipid-anchor</topology>
        <topology evidence="2">GPI-anchor</topology>
    </subcellularLocation>
</comment>
<dbReference type="GO" id="GO:0006508">
    <property type="term" value="P:proteolysis"/>
    <property type="evidence" value="ECO:0007669"/>
    <property type="project" value="UniProtKB-KW"/>
</dbReference>
<dbReference type="Gene3D" id="1.25.50.20">
    <property type="match status" value="3"/>
</dbReference>
<dbReference type="InterPro" id="IPR001930">
    <property type="entry name" value="Peptidase_M1"/>
</dbReference>
<feature type="binding site" evidence="19">
    <location>
        <position position="1225"/>
    </location>
    <ligand>
        <name>Zn(2+)</name>
        <dbReference type="ChEBI" id="CHEBI:29105"/>
        <note>catalytic</note>
    </ligand>
</feature>
<evidence type="ECO:0000256" key="3">
    <source>
        <dbReference type="ARBA" id="ARBA00010136"/>
    </source>
</evidence>
<evidence type="ECO:0000256" key="16">
    <source>
        <dbReference type="ARBA" id="ARBA00023180"/>
    </source>
</evidence>
<dbReference type="Gene3D" id="2.60.40.1730">
    <property type="entry name" value="tricorn interacting facor f3 domain"/>
    <property type="match status" value="2"/>
</dbReference>
<dbReference type="PANTHER" id="PTHR11533:SF290">
    <property type="entry name" value="AMINOPEPTIDASE"/>
    <property type="match status" value="1"/>
</dbReference>
<feature type="domain" description="Aminopeptidase N-like N-terminal" evidence="23">
    <location>
        <begin position="1808"/>
        <end position="1878"/>
    </location>
</feature>
<dbReference type="InterPro" id="IPR034016">
    <property type="entry name" value="M1_APN-typ"/>
</dbReference>
<evidence type="ECO:0000256" key="12">
    <source>
        <dbReference type="ARBA" id="ARBA00022833"/>
    </source>
</evidence>
<dbReference type="GO" id="GO:0008270">
    <property type="term" value="F:zinc ion binding"/>
    <property type="evidence" value="ECO:0007669"/>
    <property type="project" value="InterPro"/>
</dbReference>
<dbReference type="Pfam" id="PF11838">
    <property type="entry name" value="ERAP1_C"/>
    <property type="match status" value="3"/>
</dbReference>
<comment type="similarity">
    <text evidence="3">Belongs to the peptidase M1 family.</text>
</comment>
<keyword evidence="9 19" id="KW-0479">Metal-binding</keyword>
<comment type="catalytic activity">
    <reaction evidence="1">
        <text>Release of an N-terminal amino acid, Xaa-|-Yaa- from a peptide, amide or arylamide. Xaa is preferably Ala, but may be most amino acids including Pro (slow action). When a terminal hydrophobic residue is followed by a prolyl residue, the two may be released as an intact Xaa-Pro dipeptide.</text>
        <dbReference type="EC" id="3.4.11.2"/>
    </reaction>
</comment>
<feature type="domain" description="ERAP1-like C-terminal" evidence="22">
    <location>
        <begin position="2099"/>
        <end position="2406"/>
    </location>
</feature>
<keyword evidence="13" id="KW-0482">Metalloprotease</keyword>
<evidence type="ECO:0000256" key="8">
    <source>
        <dbReference type="ARBA" id="ARBA00022670"/>
    </source>
</evidence>
<dbReference type="InterPro" id="IPR024571">
    <property type="entry name" value="ERAP1-like_C_dom"/>
</dbReference>
<dbReference type="GO" id="GO:0005886">
    <property type="term" value="C:plasma membrane"/>
    <property type="evidence" value="ECO:0007669"/>
    <property type="project" value="UniProtKB-SubCell"/>
</dbReference>
<feature type="site" description="Transition state stabilizer" evidence="20">
    <location>
        <position position="1308"/>
    </location>
</feature>
<dbReference type="InterPro" id="IPR045357">
    <property type="entry name" value="Aminopeptidase_N-like_N"/>
</dbReference>
<protein>
    <recommendedName>
        <fullName evidence="5">Aminopeptidase N</fullName>
        <ecNumber evidence="4">3.4.11.2</ecNumber>
    </recommendedName>
</protein>
<keyword evidence="10" id="KW-0732">Signal</keyword>
<dbReference type="PRINTS" id="PR00756">
    <property type="entry name" value="ALADIPTASE"/>
</dbReference>
<comment type="cofactor">
    <cofactor evidence="19">
        <name>Zn(2+)</name>
        <dbReference type="ChEBI" id="CHEBI:29105"/>
    </cofactor>
    <text evidence="19">Binds 1 zinc ion per subunit.</text>
</comment>
<dbReference type="GO" id="GO:0042277">
    <property type="term" value="F:peptide binding"/>
    <property type="evidence" value="ECO:0007669"/>
    <property type="project" value="TreeGrafter"/>
</dbReference>
<evidence type="ECO:0000256" key="13">
    <source>
        <dbReference type="ARBA" id="ARBA00023049"/>
    </source>
</evidence>
<dbReference type="InterPro" id="IPR014782">
    <property type="entry name" value="Peptidase_M1_dom"/>
</dbReference>
<keyword evidence="16" id="KW-0325">Glycoprotein</keyword>
<feature type="binding site" evidence="19">
    <location>
        <position position="1221"/>
    </location>
    <ligand>
        <name>Zn(2+)</name>
        <dbReference type="ChEBI" id="CHEBI:29105"/>
        <note>catalytic</note>
    </ligand>
</feature>
<dbReference type="EC" id="3.4.11.2" evidence="4"/>
<reference evidence="24 25" key="1">
    <citation type="submission" date="2020-08" db="EMBL/GenBank/DDBJ databases">
        <title>Aphidius gifuensis genome sequencing and assembly.</title>
        <authorList>
            <person name="Du Z."/>
        </authorList>
    </citation>
    <scope>NUCLEOTIDE SEQUENCE [LARGE SCALE GENOMIC DNA]</scope>
    <source>
        <strain evidence="24">YNYX2018</strain>
        <tissue evidence="24">Adults</tissue>
    </source>
</reference>
<keyword evidence="8" id="KW-0645">Protease</keyword>
<evidence type="ECO:0000256" key="9">
    <source>
        <dbReference type="ARBA" id="ARBA00022723"/>
    </source>
</evidence>
<feature type="domain" description="Aminopeptidase N-like N-terminal" evidence="23">
    <location>
        <begin position="925"/>
        <end position="1114"/>
    </location>
</feature>
<keyword evidence="14" id="KW-0472">Membrane</keyword>
<feature type="domain" description="ERAP1-like C-terminal" evidence="22">
    <location>
        <begin position="1451"/>
        <end position="1761"/>
    </location>
</feature>
<evidence type="ECO:0000256" key="10">
    <source>
        <dbReference type="ARBA" id="ARBA00022729"/>
    </source>
</evidence>
<evidence type="ECO:0000256" key="19">
    <source>
        <dbReference type="PIRSR" id="PIRSR634016-3"/>
    </source>
</evidence>
<feature type="domain" description="Peptidase M1 membrane alanine aminopeptidase" evidence="21">
    <location>
        <begin position="1146"/>
        <end position="1357"/>
    </location>
</feature>
<keyword evidence="11" id="KW-0378">Hydrolase</keyword>
<evidence type="ECO:0000259" key="22">
    <source>
        <dbReference type="Pfam" id="PF11838"/>
    </source>
</evidence>
<keyword evidence="7" id="KW-0336">GPI-anchor</keyword>
<dbReference type="GO" id="GO:0043171">
    <property type="term" value="P:peptide catabolic process"/>
    <property type="evidence" value="ECO:0007669"/>
    <property type="project" value="TreeGrafter"/>
</dbReference>
<evidence type="ECO:0000256" key="7">
    <source>
        <dbReference type="ARBA" id="ARBA00022622"/>
    </source>
</evidence>
<name>A0A834XZ55_APHGI</name>
<evidence type="ECO:0000256" key="1">
    <source>
        <dbReference type="ARBA" id="ARBA00000098"/>
    </source>
</evidence>
<evidence type="ECO:0000259" key="21">
    <source>
        <dbReference type="Pfam" id="PF01433"/>
    </source>
</evidence>
<evidence type="ECO:0000256" key="20">
    <source>
        <dbReference type="PIRSR" id="PIRSR634016-4"/>
    </source>
</evidence>
<keyword evidence="17" id="KW-0449">Lipoprotein</keyword>
<dbReference type="CDD" id="cd09601">
    <property type="entry name" value="M1_APN-Q_like"/>
    <property type="match status" value="2"/>
</dbReference>
<dbReference type="PANTHER" id="PTHR11533">
    <property type="entry name" value="PROTEASE M1 ZINC METALLOPROTEASE"/>
    <property type="match status" value="1"/>
</dbReference>
<keyword evidence="15" id="KW-1015">Disulfide bond</keyword>
<dbReference type="EMBL" id="JACMRX010000002">
    <property type="protein sequence ID" value="KAF7995546.1"/>
    <property type="molecule type" value="Genomic_DNA"/>
</dbReference>
<gene>
    <name evidence="24" type="ORF">HCN44_006653</name>
</gene>
<comment type="caution">
    <text evidence="24">The sequence shown here is derived from an EMBL/GenBank/DDBJ whole genome shotgun (WGS) entry which is preliminary data.</text>
</comment>
<dbReference type="FunFam" id="1.25.50.20:FF:000001">
    <property type="entry name" value="Aminopeptidase"/>
    <property type="match status" value="2"/>
</dbReference>
<evidence type="ECO:0000256" key="6">
    <source>
        <dbReference type="ARBA" id="ARBA00022475"/>
    </source>
</evidence>
<dbReference type="InterPro" id="IPR050344">
    <property type="entry name" value="Peptidase_M1_aminopeptidases"/>
</dbReference>
<evidence type="ECO:0000259" key="23">
    <source>
        <dbReference type="Pfam" id="PF17900"/>
    </source>
</evidence>
<dbReference type="Proteomes" id="UP000639338">
    <property type="component" value="Unassembled WGS sequence"/>
</dbReference>
<keyword evidence="25" id="KW-1185">Reference proteome</keyword>
<dbReference type="SUPFAM" id="SSF63737">
    <property type="entry name" value="Leukotriene A4 hydrolase N-terminal domain"/>
    <property type="match status" value="3"/>
</dbReference>
<evidence type="ECO:0000256" key="4">
    <source>
        <dbReference type="ARBA" id="ARBA00012564"/>
    </source>
</evidence>
<feature type="domain" description="Aminopeptidase N-like N-terminal" evidence="23">
    <location>
        <begin position="10"/>
        <end position="197"/>
    </location>
</feature>
<evidence type="ECO:0000313" key="25">
    <source>
        <dbReference type="Proteomes" id="UP000639338"/>
    </source>
</evidence>
<evidence type="ECO:0000256" key="5">
    <source>
        <dbReference type="ARBA" id="ARBA00015611"/>
    </source>
</evidence>
<evidence type="ECO:0000256" key="18">
    <source>
        <dbReference type="PIRSR" id="PIRSR634016-1"/>
    </source>
</evidence>
<dbReference type="InterPro" id="IPR042097">
    <property type="entry name" value="Aminopeptidase_N-like_N_sf"/>
</dbReference>
<dbReference type="GO" id="GO:0016285">
    <property type="term" value="F:alanyl aminopeptidase activity"/>
    <property type="evidence" value="ECO:0007669"/>
    <property type="project" value="UniProtKB-EC"/>
</dbReference>
<dbReference type="SUPFAM" id="SSF55486">
    <property type="entry name" value="Metalloproteases ('zincins'), catalytic domain"/>
    <property type="match status" value="3"/>
</dbReference>
<dbReference type="FunFam" id="2.60.40.1730:FF:000013">
    <property type="entry name" value="Aminopeptidase"/>
    <property type="match status" value="1"/>
</dbReference>
<dbReference type="OrthoDB" id="10031169at2759"/>
<feature type="binding site" evidence="19">
    <location>
        <position position="1244"/>
    </location>
    <ligand>
        <name>Zn(2+)</name>
        <dbReference type="ChEBI" id="CHEBI:29105"/>
        <note>catalytic</note>
    </ligand>
</feature>
<dbReference type="GO" id="GO:0098552">
    <property type="term" value="C:side of membrane"/>
    <property type="evidence" value="ECO:0007669"/>
    <property type="project" value="UniProtKB-KW"/>
</dbReference>
<proteinExistence type="inferred from homology"/>
<feature type="domain" description="Peptidase M1 membrane alanine aminopeptidase" evidence="21">
    <location>
        <begin position="240"/>
        <end position="447"/>
    </location>
</feature>
<evidence type="ECO:0000313" key="24">
    <source>
        <dbReference type="EMBL" id="KAF7995546.1"/>
    </source>
</evidence>
<feature type="domain" description="Peptidase M1 membrane alanine aminopeptidase" evidence="21">
    <location>
        <begin position="1910"/>
        <end position="1984"/>
    </location>
</feature>
<dbReference type="GO" id="GO:0005615">
    <property type="term" value="C:extracellular space"/>
    <property type="evidence" value="ECO:0007669"/>
    <property type="project" value="TreeGrafter"/>
</dbReference>
<dbReference type="GO" id="GO:0070006">
    <property type="term" value="F:metalloaminopeptidase activity"/>
    <property type="evidence" value="ECO:0007669"/>
    <property type="project" value="TreeGrafter"/>
</dbReference>
<sequence>MNRLPKNIEPKFYELHLLTQLKSSENFTYNGHVKIDMNVLTKTNSIVLNVDGLNIIKNKTILKTFDNKSVEIINQKFDIEKQFYTITLLNIIQAGKYLLDLFFIGEIRDDVFGFYRSSSKVGNETRWIGVTQFSSTFARRAFPCFDEPYMKAHFKLHIGHYSNQKVTSNTKAESIKKTDEDYCITTMETTPLMSTYLVGWVIHDFTQDNLINSSFRIWARRSMTGRGIQSLMEGRQTYLALESWMKIKNPIEKFDHIAIPDFNFQAMENWGSITMRESVFLHEINQTPTLKIHSGRNTMAHEYAHTWFGNLVTPEFWNVAWLKEGFATFFSYFIHSTRVNKINDNRMMDLFVIEVQQDALLDDSVKHKRTMNGVGIDEVESAFECLDFVTYKKGASVIRMIEQLMNANNFQLALRSYLKNKSFSFATPAVLYHHLNNFTNTHVLDDINIGQVIETYATQPGFPMVTVTRNYLTNSIEITQQRFYQNANLTIDKFNNSKWWIPLNFATNSTNNMNMSNFGSLWLKPSDKVINTSINVNSSEWIICDIDKAGYYRVNYDNHNWDILINYMMFNKFKTLHQVTRATLIDDSFNLARAGYLNYKIPLNLSNYLVRETEYEPWYSAINSFNFLHKMFRGSSTIRTNLENHVKRLTEVIYQFLTFNGTRDEQLRTKLLRNLILSTSCLMNNTDCLKNAKLTFENWMNNKFINPDVKSFVYCVGIRHGNESDWENVFSRLNNTELHSEKELLINGLGCTKNETKINKLLNYSIYAGYEIPKQYQINIFNAALTGNPENVKIVLNYFSKNINNIIQLRRHTFLQKMINSIKKEITSMENLQILKNLIDSNKNNLGKSLKTADNAIKFAEETISWIKRYSPPGKMAMRWAILLFLFVALVKASPPRNEKKDTFKKILDDTKYRLPDVKNIEIISYNLKFSPNFEDFTFDGDVDIDFIVKADLPTITLHSKNLNVTEKPYIQWPSSDGSSSLNQVGTHTFDTKRDFLIIAFPKPVVSSKTPYKLSLKFRGELNDGLRGFYRSQYTNSDGKKIWLAATHFEPVGARQAFPCFDEPALKAKFTIQIKHRANYEAISNMHYIHRDVIEKTKDVLTTFAETPAMSTYLVAFVVSDFDYLENEELTFKIWARKNVIKNGKYALDIGQHALKALENYTGITMNQMGFEKMENIAIPQFAAGAMENWGLVTYKENALLVETNKTEPRAKESVATVIAHEFAHQWFGNLVSPKWWTYVWLNEGFANYFQYIITHETEPSWRIKDLELIESLQQTAFVSDSDVEAVPMNYQVESPTEISNKFDSISYSKAGSVIRMIANILGEKKFQDALKAYLTEMKGKSAESSDLFKQFENVYESNKFTQKNFGEALVNWAETPGFPVINVERDYVKNISVVTQERFLLVDKKDNSDKYYVALNMAQSPGDFNWTKITHWLKPDEQNITIPIENNDAWVIFNKHQYGYYRVNYDEKNWQLIIKTLKSKNYTNIHVLNRAQLVDDSLNLARVGKLDYQIVFDLISYIKHEEDYVPWYPAFVGFEFLNKMLSSSEFYKGYQKYVLNLLADVEQKLKYDSTDKDDHLTNYWRVLTQSLACKLGSKPCRDDASAKLDKWLADPSSITADQKTVVLCAGIRSVNHDKWHKLFDKYIESHDNDLLGALGCSSNKEILNHYLHSAANKSIDLKNRELVFSAIYSGSPEGLDVALTFLTDKNLIVNNITTDTATLKSYFISVGDYITTKEHQNKLEEFARHIEANLRDFSKEVTQAVHESILKAKANIKWIRKTEPTISKVFEEKENKDSTSDKNNSTIFTAIIVATHFQDSSARKVFPCWDEPGYRTPFEISIKHFSNYTALSNMPIKNQFESDDKKLWTNFETTPAMSTYLVTFILSNYYHYAGDNNITFWAPKNNMEQIFHAFNVSQYILPALEKYTGIKYALPKLDQITVPFFPAGGTEHYGMISYGPISYNIKECDRVIQDQVTLLVAHEIAHQCQMGTVETDDLWQALQETYNEKNNNNNTHLDIKKIMDPWVNQTGYPLLNITRDYKTNLINISQNDYLNSNSKNTWTIPINIATSLTKNFNSTEPTIWLNKSNDSFNIDGINNTDWIILNIQQTGFYRVNYDFENWKRIAEYLNSDDYHNIHVINRAQLLWDLQYFFLNDERYFDILIDVLFYLHRETNYLPWIPAINVIEKFSTVLINTPIYNVFEKFSLYIMDNIVNYIGYDNDPNDEHLIALAKYYILPWAADFGHVECRNAAREKLAEKLQNSTIDLHHSQKDSWIYCNGLKKMNETVWENFIGGYFENPSLEPHIIYIGCLNNHGFIKKYIDLIIQHKNASGYTLIDALSSVISGDQQNVDFIIDYFIENIEKIRQFYNERKKPGSVKIITEMISSKIKNNDQLEKFSKFLAQQEVEGKMSRTNEMITTARNVIALSEKIASKFRNKINGKAIFSNFINNM</sequence>
<evidence type="ECO:0000256" key="17">
    <source>
        <dbReference type="ARBA" id="ARBA00023288"/>
    </source>
</evidence>
<dbReference type="FunFam" id="2.60.40.1910:FF:000008">
    <property type="entry name" value="Aminopeptidase"/>
    <property type="match status" value="3"/>
</dbReference>
<accession>A0A834XZ55</accession>
<keyword evidence="6" id="KW-1003">Cell membrane</keyword>
<feature type="active site" description="Proton acceptor" evidence="18">
    <location>
        <position position="1222"/>
    </location>
</feature>
<feature type="domain" description="ERAP1-like C-terminal" evidence="22">
    <location>
        <begin position="541"/>
        <end position="857"/>
    </location>
</feature>
<organism evidence="24 25">
    <name type="scientific">Aphidius gifuensis</name>
    <name type="common">Parasitoid wasp</name>
    <dbReference type="NCBI Taxonomy" id="684658"/>
    <lineage>
        <taxon>Eukaryota</taxon>
        <taxon>Metazoa</taxon>
        <taxon>Ecdysozoa</taxon>
        <taxon>Arthropoda</taxon>
        <taxon>Hexapoda</taxon>
        <taxon>Insecta</taxon>
        <taxon>Pterygota</taxon>
        <taxon>Neoptera</taxon>
        <taxon>Endopterygota</taxon>
        <taxon>Hymenoptera</taxon>
        <taxon>Apocrita</taxon>
        <taxon>Ichneumonoidea</taxon>
        <taxon>Braconidae</taxon>
        <taxon>Aphidiinae</taxon>
        <taxon>Aphidius</taxon>
    </lineage>
</organism>
<dbReference type="Gene3D" id="2.60.40.1910">
    <property type="match status" value="3"/>
</dbReference>